<comment type="caution">
    <text evidence="1">The sequence shown here is derived from an EMBL/GenBank/DDBJ whole genome shotgun (WGS) entry which is preliminary data.</text>
</comment>
<evidence type="ECO:0000313" key="1">
    <source>
        <dbReference type="EMBL" id="KAF9485120.1"/>
    </source>
</evidence>
<proteinExistence type="predicted"/>
<sequence length="216" mass="24763">MARVLQSGKTPQGRPMRCLPKSLPPFKFSGALSNARPIRLGATDYNFENKMKGRFVGPMPPSLFIEKFLHNADLPEWPNDDSAWARVYNPFVIMKKSAMYEPFIEAVAAYTPGMKFFDTHKHPDNDAYGYAPDISAYDEDDLPDLTRRTDFSKMSLFLEFKISPNEDPFEDPPKKFNKETFHFEKESDESKILEARLGDIQPLSLVLNFVSMFSQC</sequence>
<dbReference type="Proteomes" id="UP000807469">
    <property type="component" value="Unassembled WGS sequence"/>
</dbReference>
<dbReference type="InterPro" id="IPR018228">
    <property type="entry name" value="DNase_TatD-rel_CS"/>
</dbReference>
<organism evidence="1 2">
    <name type="scientific">Pholiota conissans</name>
    <dbReference type="NCBI Taxonomy" id="109636"/>
    <lineage>
        <taxon>Eukaryota</taxon>
        <taxon>Fungi</taxon>
        <taxon>Dikarya</taxon>
        <taxon>Basidiomycota</taxon>
        <taxon>Agaricomycotina</taxon>
        <taxon>Agaricomycetes</taxon>
        <taxon>Agaricomycetidae</taxon>
        <taxon>Agaricales</taxon>
        <taxon>Agaricineae</taxon>
        <taxon>Strophariaceae</taxon>
        <taxon>Pholiota</taxon>
    </lineage>
</organism>
<gene>
    <name evidence="1" type="ORF">BDN70DRAFT_708722</name>
</gene>
<name>A0A9P5ZDS2_9AGAR</name>
<keyword evidence="2" id="KW-1185">Reference proteome</keyword>
<dbReference type="AlphaFoldDB" id="A0A9P5ZDS2"/>
<dbReference type="PROSITE" id="PS01137">
    <property type="entry name" value="TATD_1"/>
    <property type="match status" value="1"/>
</dbReference>
<dbReference type="OrthoDB" id="5592585at2759"/>
<dbReference type="EMBL" id="MU155138">
    <property type="protein sequence ID" value="KAF9485120.1"/>
    <property type="molecule type" value="Genomic_DNA"/>
</dbReference>
<protein>
    <submittedName>
        <fullName evidence="1">Uncharacterized protein</fullName>
    </submittedName>
</protein>
<reference evidence="1" key="1">
    <citation type="submission" date="2020-11" db="EMBL/GenBank/DDBJ databases">
        <authorList>
            <consortium name="DOE Joint Genome Institute"/>
            <person name="Ahrendt S."/>
            <person name="Riley R."/>
            <person name="Andreopoulos W."/>
            <person name="Labutti K."/>
            <person name="Pangilinan J."/>
            <person name="Ruiz-Duenas F.J."/>
            <person name="Barrasa J.M."/>
            <person name="Sanchez-Garcia M."/>
            <person name="Camarero S."/>
            <person name="Miyauchi S."/>
            <person name="Serrano A."/>
            <person name="Linde D."/>
            <person name="Babiker R."/>
            <person name="Drula E."/>
            <person name="Ayuso-Fernandez I."/>
            <person name="Pacheco R."/>
            <person name="Padilla G."/>
            <person name="Ferreira P."/>
            <person name="Barriuso J."/>
            <person name="Kellner H."/>
            <person name="Castanera R."/>
            <person name="Alfaro M."/>
            <person name="Ramirez L."/>
            <person name="Pisabarro A.G."/>
            <person name="Kuo A."/>
            <person name="Tritt A."/>
            <person name="Lipzen A."/>
            <person name="He G."/>
            <person name="Yan M."/>
            <person name="Ng V."/>
            <person name="Cullen D."/>
            <person name="Martin F."/>
            <person name="Rosso M.-N."/>
            <person name="Henrissat B."/>
            <person name="Hibbett D."/>
            <person name="Martinez A.T."/>
            <person name="Grigoriev I.V."/>
        </authorList>
    </citation>
    <scope>NUCLEOTIDE SEQUENCE</scope>
    <source>
        <strain evidence="1">CIRM-BRFM 674</strain>
    </source>
</reference>
<accession>A0A9P5ZDS2</accession>
<evidence type="ECO:0000313" key="2">
    <source>
        <dbReference type="Proteomes" id="UP000807469"/>
    </source>
</evidence>